<evidence type="ECO:0000256" key="3">
    <source>
        <dbReference type="ARBA" id="ARBA00022692"/>
    </source>
</evidence>
<accession>A0A1I4VSU0</accession>
<comment type="caution">
    <text evidence="8">The sequence shown here is derived from an EMBL/GenBank/DDBJ whole genome shotgun (WGS) entry which is preliminary data.</text>
</comment>
<protein>
    <submittedName>
        <fullName evidence="8">ABC transporter</fullName>
    </submittedName>
</protein>
<dbReference type="OrthoDB" id="9801163at2"/>
<keyword evidence="2 6" id="KW-0813">Transport</keyword>
<dbReference type="SUPFAM" id="SSF161098">
    <property type="entry name" value="MetI-like"/>
    <property type="match status" value="1"/>
</dbReference>
<evidence type="ECO:0000313" key="8">
    <source>
        <dbReference type="EMBL" id="PKR89319.1"/>
    </source>
</evidence>
<evidence type="ECO:0000256" key="5">
    <source>
        <dbReference type="ARBA" id="ARBA00023136"/>
    </source>
</evidence>
<sequence>MTRYLTRPGFILRFVVFAALLAFLLVPDRFAGLLAPLTSNGAPAIYNQGSLIDLTLSHLFTVALSTFAAAVVAVGLAIFVTRPAGAEFLALSRAVVNIGQTFPPVAVLALSVPAMGFGEAPTRTALFLYGLLPIFENTLTGLSTLPPAVVETASAMGMTGRQRLLKVELPLALPLIVEGIRLSAVIGLATATIGSTVAAKGLGEVIIAGLLSNNLAFIVQGGVITGILAVLISDGFQLVARRATRRRGAPVAAQPVDPNAA</sequence>
<keyword evidence="9" id="KW-1185">Reference proteome</keyword>
<dbReference type="RefSeq" id="WP_101289096.1">
    <property type="nucleotide sequence ID" value="NZ_FOUQ01000013.1"/>
</dbReference>
<name>A0A1I4VSU0_9HYPH</name>
<dbReference type="InterPro" id="IPR000515">
    <property type="entry name" value="MetI-like"/>
</dbReference>
<keyword evidence="5 6" id="KW-0472">Membrane</keyword>
<keyword evidence="3 6" id="KW-0812">Transmembrane</keyword>
<dbReference type="AlphaFoldDB" id="A0A1I4VSU0"/>
<dbReference type="PANTHER" id="PTHR30177:SF32">
    <property type="entry name" value="GLYCINE BETAINE UPTAKE SYSTEM PERMEASE PROTEIN YEHW"/>
    <property type="match status" value="1"/>
</dbReference>
<dbReference type="EMBL" id="PJNW01000006">
    <property type="protein sequence ID" value="PKR89319.1"/>
    <property type="molecule type" value="Genomic_DNA"/>
</dbReference>
<feature type="transmembrane region" description="Helical" evidence="6">
    <location>
        <begin position="60"/>
        <end position="82"/>
    </location>
</feature>
<evidence type="ECO:0000256" key="1">
    <source>
        <dbReference type="ARBA" id="ARBA00004651"/>
    </source>
</evidence>
<dbReference type="GO" id="GO:0005886">
    <property type="term" value="C:plasma membrane"/>
    <property type="evidence" value="ECO:0007669"/>
    <property type="project" value="UniProtKB-SubCell"/>
</dbReference>
<dbReference type="PANTHER" id="PTHR30177">
    <property type="entry name" value="GLYCINE BETAINE/L-PROLINE TRANSPORT SYSTEM PERMEASE PROTEIN PROW"/>
    <property type="match status" value="1"/>
</dbReference>
<evidence type="ECO:0000256" key="6">
    <source>
        <dbReference type="RuleBase" id="RU363032"/>
    </source>
</evidence>
<dbReference type="InterPro" id="IPR035906">
    <property type="entry name" value="MetI-like_sf"/>
</dbReference>
<evidence type="ECO:0000259" key="7">
    <source>
        <dbReference type="PROSITE" id="PS50928"/>
    </source>
</evidence>
<keyword evidence="4 6" id="KW-1133">Transmembrane helix</keyword>
<dbReference type="Gene3D" id="1.10.3720.10">
    <property type="entry name" value="MetI-like"/>
    <property type="match status" value="1"/>
</dbReference>
<feature type="domain" description="ABC transmembrane type-1" evidence="7">
    <location>
        <begin position="55"/>
        <end position="240"/>
    </location>
</feature>
<dbReference type="Proteomes" id="UP000233491">
    <property type="component" value="Unassembled WGS sequence"/>
</dbReference>
<evidence type="ECO:0000256" key="4">
    <source>
        <dbReference type="ARBA" id="ARBA00022989"/>
    </source>
</evidence>
<comment type="subcellular location">
    <subcellularLocation>
        <location evidence="1 6">Cell membrane</location>
        <topology evidence="1 6">Multi-pass membrane protein</topology>
    </subcellularLocation>
</comment>
<dbReference type="GO" id="GO:0055085">
    <property type="term" value="P:transmembrane transport"/>
    <property type="evidence" value="ECO:0007669"/>
    <property type="project" value="InterPro"/>
</dbReference>
<dbReference type="PROSITE" id="PS50928">
    <property type="entry name" value="ABC_TM1"/>
    <property type="match status" value="1"/>
</dbReference>
<proteinExistence type="inferred from homology"/>
<evidence type="ECO:0000256" key="2">
    <source>
        <dbReference type="ARBA" id="ARBA00022448"/>
    </source>
</evidence>
<feature type="transmembrane region" description="Helical" evidence="6">
    <location>
        <begin position="205"/>
        <end position="232"/>
    </location>
</feature>
<organism evidence="8 9">
    <name type="scientific">Pleomorphomonas diazotrophica</name>
    <dbReference type="NCBI Taxonomy" id="1166257"/>
    <lineage>
        <taxon>Bacteria</taxon>
        <taxon>Pseudomonadati</taxon>
        <taxon>Pseudomonadota</taxon>
        <taxon>Alphaproteobacteria</taxon>
        <taxon>Hyphomicrobiales</taxon>
        <taxon>Pleomorphomonadaceae</taxon>
        <taxon>Pleomorphomonas</taxon>
    </lineage>
</organism>
<evidence type="ECO:0000313" key="9">
    <source>
        <dbReference type="Proteomes" id="UP000233491"/>
    </source>
</evidence>
<gene>
    <name evidence="8" type="ORF">CXZ10_10395</name>
</gene>
<comment type="similarity">
    <text evidence="6">Belongs to the binding-protein-dependent transport system permease family.</text>
</comment>
<dbReference type="Pfam" id="PF00528">
    <property type="entry name" value="BPD_transp_1"/>
    <property type="match status" value="1"/>
</dbReference>
<dbReference type="CDD" id="cd06261">
    <property type="entry name" value="TM_PBP2"/>
    <property type="match status" value="1"/>
</dbReference>
<reference evidence="8 9" key="1">
    <citation type="submission" date="2017-12" db="EMBL/GenBank/DDBJ databases">
        <title>Anaerobic carbon monoxide metabolism by Pleomorphomonas carboxyditropha sp. nov., a new mesophilic hydrogenogenic carboxidotroph.</title>
        <authorList>
            <person name="Esquivel-Elizondo S."/>
            <person name="Krajmalnik-Brown R."/>
        </authorList>
    </citation>
    <scope>NUCLEOTIDE SEQUENCE [LARGE SCALE GENOMIC DNA]</scope>
    <source>
        <strain evidence="8 9">R5-392</strain>
    </source>
</reference>
<dbReference type="InterPro" id="IPR051204">
    <property type="entry name" value="ABC_transp_perm/SBD"/>
</dbReference>